<feature type="region of interest" description="Disordered" evidence="10">
    <location>
        <begin position="1"/>
        <end position="32"/>
    </location>
</feature>
<evidence type="ECO:0000259" key="12">
    <source>
        <dbReference type="PROSITE" id="PS50888"/>
    </source>
</evidence>
<dbReference type="PRINTS" id="PR00785">
    <property type="entry name" value="NCTRNSLOCATR"/>
</dbReference>
<dbReference type="Proteomes" id="UP000694846">
    <property type="component" value="Unplaced"/>
</dbReference>
<dbReference type="Gene3D" id="3.30.450.20">
    <property type="entry name" value="PAS domain"/>
    <property type="match status" value="2"/>
</dbReference>
<keyword evidence="13" id="KW-1185">Reference proteome</keyword>
<dbReference type="GO" id="GO:0005634">
    <property type="term" value="C:nucleus"/>
    <property type="evidence" value="ECO:0007669"/>
    <property type="project" value="UniProtKB-SubCell"/>
</dbReference>
<dbReference type="Pfam" id="PF14598">
    <property type="entry name" value="PAS_11"/>
    <property type="match status" value="1"/>
</dbReference>
<dbReference type="Pfam" id="PF23171">
    <property type="entry name" value="bHLH_HIF1A"/>
    <property type="match status" value="1"/>
</dbReference>
<dbReference type="InterPro" id="IPR035965">
    <property type="entry name" value="PAS-like_dom_sf"/>
</dbReference>
<dbReference type="CDD" id="cd00130">
    <property type="entry name" value="PAS"/>
    <property type="match status" value="2"/>
</dbReference>
<evidence type="ECO:0000259" key="11">
    <source>
        <dbReference type="PROSITE" id="PS50112"/>
    </source>
</evidence>
<evidence type="ECO:0000256" key="8">
    <source>
        <dbReference type="ARBA" id="ARBA00023242"/>
    </source>
</evidence>
<dbReference type="RefSeq" id="XP_025422853.1">
    <property type="nucleotide sequence ID" value="XM_025567068.1"/>
</dbReference>
<dbReference type="GO" id="GO:0000981">
    <property type="term" value="F:DNA-binding transcription factor activity, RNA polymerase II-specific"/>
    <property type="evidence" value="ECO:0007669"/>
    <property type="project" value="TreeGrafter"/>
</dbReference>
<dbReference type="CDD" id="cd11433">
    <property type="entry name" value="bHLH-PAS_HIF"/>
    <property type="match status" value="1"/>
</dbReference>
<sequence length="857" mass="94460">MENKKPKEKRRNSERRKEKSRDAARSRRSKETEIFTDLGSALPLPESVINQLDKATVMRLTISSFKIMDALSSININEKFDEKNCPPNISEICNKALDGIVLILTADGDIVFISENVSSYLGLSQIDLIGQSIYEFAHLCDQAELKEILTSKDVGVQKSFFIRMKCTITNKGRSVNLKSASYKVLHFTGHSVLNTCAQIRSTILPIEESDSDYESDKKTDSDNKSNNSDLKFNKVNDLSRQIFISIAEPIPHPANIEIPLYKQSKIFFSKHLLDMKYIIVDDVITEYLGYEPDSLVSKSVFDYYHAEDCNSVEKSFKILFQKGQVETNKYRFLSKGGGYVWIVTQATVLNDTKGQKPESIMCINYVVSGVEYGDEIYSLCQVPTVVKPTIEAKPLPPQQQPATAIKKSSTKKVFRPKALVDSTTFLLPSGNGPVYLDVKNQPKVLSAPARAVASSTANVFKKKQQVCSESPKATTANIFAPRTKDMNKGFLTFSDDDTGLTMLKDEPEDLTHLAPTAGDVCVPLDTCGLGHLGFVMSDVLDDLILTDCSLAPFDSLPASSLHDTYSSTSSPSPMQNVGEDLSQQTADLCDPTMSSLLGMDLDNSPNDLDLDLSLKNQYIPMYEDDLYPLLSGDLLWGSDRSPSPKPTTNWHIPTTANMHDTCCKDVPTSPSLAKLLKTEVAAASCKQQQQHFGSSDGDSWGSISKMLHQRYNTGGAIEVTDDHQLDSMCRTNSGVKRVGHNASPTPSPWKRCKQEETAKQGTSNSVLMNLLVSGCDNNAVENLRDKLVMKKSAVKDEAQPKHRSRLKSSCLLDPGSKAIPSLMDLTEQDYDVNAPADGVLLQGAELLKALEIGNITT</sequence>
<dbReference type="AlphaFoldDB" id="A0A8B8GIK5"/>
<feature type="domain" description="PAS" evidence="11">
    <location>
        <begin position="274"/>
        <end position="323"/>
    </location>
</feature>
<gene>
    <name evidence="14" type="primary">LOC112692403</name>
</gene>
<keyword evidence="5" id="KW-0238">DNA-binding</keyword>
<evidence type="ECO:0000313" key="13">
    <source>
        <dbReference type="Proteomes" id="UP000694846"/>
    </source>
</evidence>
<dbReference type="InterPro" id="IPR000014">
    <property type="entry name" value="PAS"/>
</dbReference>
<dbReference type="InterPro" id="IPR001067">
    <property type="entry name" value="Nuc_translocat"/>
</dbReference>
<dbReference type="FunFam" id="3.30.450.20:FF:000015">
    <property type="entry name" value="Hypoxia-inducible factor 1-alpha isoform 1"/>
    <property type="match status" value="1"/>
</dbReference>
<dbReference type="SUPFAM" id="SSF55785">
    <property type="entry name" value="PYP-like sensor domain (PAS domain)"/>
    <property type="match status" value="2"/>
</dbReference>
<proteinExistence type="predicted"/>
<dbReference type="PANTHER" id="PTHR23043:SF17">
    <property type="entry name" value="PROTEIN SIMILAR"/>
    <property type="match status" value="1"/>
</dbReference>
<evidence type="ECO:0000256" key="9">
    <source>
        <dbReference type="ARBA" id="ARBA00023278"/>
    </source>
</evidence>
<keyword evidence="7" id="KW-0804">Transcription</keyword>
<name>A0A8B8GIK5_9HEMI</name>
<feature type="domain" description="PAS" evidence="11">
    <location>
        <begin position="101"/>
        <end position="149"/>
    </location>
</feature>
<evidence type="ECO:0000256" key="2">
    <source>
        <dbReference type="ARBA" id="ARBA00022737"/>
    </source>
</evidence>
<evidence type="ECO:0000256" key="1">
    <source>
        <dbReference type="ARBA" id="ARBA00004123"/>
    </source>
</evidence>
<feature type="compositionally biased region" description="Basic residues" evidence="10">
    <location>
        <begin position="1"/>
        <end position="14"/>
    </location>
</feature>
<dbReference type="InterPro" id="IPR013767">
    <property type="entry name" value="PAS_fold"/>
</dbReference>
<dbReference type="GeneID" id="112692403"/>
<dbReference type="GO" id="GO:0000977">
    <property type="term" value="F:RNA polymerase II transcription regulatory region sequence-specific DNA binding"/>
    <property type="evidence" value="ECO:0007669"/>
    <property type="project" value="TreeGrafter"/>
</dbReference>
<dbReference type="PROSITE" id="PS50888">
    <property type="entry name" value="BHLH"/>
    <property type="match status" value="1"/>
</dbReference>
<dbReference type="GO" id="GO:0005737">
    <property type="term" value="C:cytoplasm"/>
    <property type="evidence" value="ECO:0007669"/>
    <property type="project" value="InterPro"/>
</dbReference>
<dbReference type="Pfam" id="PF00989">
    <property type="entry name" value="PAS"/>
    <property type="match status" value="1"/>
</dbReference>
<dbReference type="SMART" id="SM00091">
    <property type="entry name" value="PAS"/>
    <property type="match status" value="2"/>
</dbReference>
<dbReference type="GO" id="GO:0071456">
    <property type="term" value="P:cellular response to hypoxia"/>
    <property type="evidence" value="ECO:0007669"/>
    <property type="project" value="TreeGrafter"/>
</dbReference>
<dbReference type="GO" id="GO:0005667">
    <property type="term" value="C:transcription regulator complex"/>
    <property type="evidence" value="ECO:0007669"/>
    <property type="project" value="InterPro"/>
</dbReference>
<protein>
    <submittedName>
        <fullName evidence="14">Hypoxia-inducible factor 1-alpha-like isoform X1</fullName>
    </submittedName>
</protein>
<feature type="compositionally biased region" description="Basic and acidic residues" evidence="10">
    <location>
        <begin position="15"/>
        <end position="32"/>
    </location>
</feature>
<dbReference type="GO" id="GO:0046983">
    <property type="term" value="F:protein dimerization activity"/>
    <property type="evidence" value="ECO:0007669"/>
    <property type="project" value="InterPro"/>
</dbReference>
<dbReference type="GO" id="GO:0045944">
    <property type="term" value="P:positive regulation of transcription by RNA polymerase II"/>
    <property type="evidence" value="ECO:0007669"/>
    <property type="project" value="UniProtKB-ARBA"/>
</dbReference>
<evidence type="ECO:0000313" key="14">
    <source>
        <dbReference type="RefSeq" id="XP_025422853.1"/>
    </source>
</evidence>
<evidence type="ECO:0000256" key="10">
    <source>
        <dbReference type="SAM" id="MobiDB-lite"/>
    </source>
</evidence>
<accession>A0A8B8GIK5</accession>
<keyword evidence="2" id="KW-0677">Repeat</keyword>
<evidence type="ECO:0000256" key="4">
    <source>
        <dbReference type="ARBA" id="ARBA00023015"/>
    </source>
</evidence>
<keyword evidence="9" id="KW-0379">Hydroxylation</keyword>
<keyword evidence="4" id="KW-0805">Transcription regulation</keyword>
<dbReference type="InterPro" id="IPR011598">
    <property type="entry name" value="bHLH_dom"/>
</dbReference>
<organism evidence="13 14">
    <name type="scientific">Sipha flava</name>
    <name type="common">yellow sugarcane aphid</name>
    <dbReference type="NCBI Taxonomy" id="143950"/>
    <lineage>
        <taxon>Eukaryota</taxon>
        <taxon>Metazoa</taxon>
        <taxon>Ecdysozoa</taxon>
        <taxon>Arthropoda</taxon>
        <taxon>Hexapoda</taxon>
        <taxon>Insecta</taxon>
        <taxon>Pterygota</taxon>
        <taxon>Neoptera</taxon>
        <taxon>Paraneoptera</taxon>
        <taxon>Hemiptera</taxon>
        <taxon>Sternorrhyncha</taxon>
        <taxon>Aphidomorpha</taxon>
        <taxon>Aphidoidea</taxon>
        <taxon>Aphididae</taxon>
        <taxon>Sipha</taxon>
    </lineage>
</organism>
<dbReference type="PANTHER" id="PTHR23043">
    <property type="entry name" value="HYPOXIA-INDUCIBLE FACTOR 1 ALPHA"/>
    <property type="match status" value="1"/>
</dbReference>
<evidence type="ECO:0000256" key="7">
    <source>
        <dbReference type="ARBA" id="ARBA00023163"/>
    </source>
</evidence>
<keyword evidence="6" id="KW-0010">Activator</keyword>
<evidence type="ECO:0000256" key="6">
    <source>
        <dbReference type="ARBA" id="ARBA00023159"/>
    </source>
</evidence>
<evidence type="ECO:0000256" key="5">
    <source>
        <dbReference type="ARBA" id="ARBA00023125"/>
    </source>
</evidence>
<feature type="domain" description="BHLH" evidence="12">
    <location>
        <begin position="15"/>
        <end position="68"/>
    </location>
</feature>
<dbReference type="OrthoDB" id="6021714at2759"/>
<reference evidence="14" key="1">
    <citation type="submission" date="2025-08" db="UniProtKB">
        <authorList>
            <consortium name="RefSeq"/>
        </authorList>
    </citation>
    <scope>IDENTIFICATION</scope>
    <source>
        <tissue evidence="14">Whole body</tissue>
    </source>
</reference>
<keyword evidence="8" id="KW-0539">Nucleus</keyword>
<dbReference type="PROSITE" id="PS50112">
    <property type="entry name" value="PAS"/>
    <property type="match status" value="2"/>
</dbReference>
<keyword evidence="3" id="KW-0832">Ubl conjugation</keyword>
<comment type="subcellular location">
    <subcellularLocation>
        <location evidence="1">Nucleus</location>
    </subcellularLocation>
</comment>
<evidence type="ECO:0000256" key="3">
    <source>
        <dbReference type="ARBA" id="ARBA00022843"/>
    </source>
</evidence>